<dbReference type="Proteomes" id="UP001153292">
    <property type="component" value="Chromosome 25"/>
</dbReference>
<name>A0ABN8B3N1_CHISP</name>
<protein>
    <recommendedName>
        <fullName evidence="1">F-box domain-containing protein</fullName>
    </recommendedName>
</protein>
<gene>
    <name evidence="2" type="ORF">CHILSU_LOCUS7032</name>
</gene>
<organism evidence="2 3">
    <name type="scientific">Chilo suppressalis</name>
    <name type="common">Asiatic rice borer moth</name>
    <dbReference type="NCBI Taxonomy" id="168631"/>
    <lineage>
        <taxon>Eukaryota</taxon>
        <taxon>Metazoa</taxon>
        <taxon>Ecdysozoa</taxon>
        <taxon>Arthropoda</taxon>
        <taxon>Hexapoda</taxon>
        <taxon>Insecta</taxon>
        <taxon>Pterygota</taxon>
        <taxon>Neoptera</taxon>
        <taxon>Endopterygota</taxon>
        <taxon>Lepidoptera</taxon>
        <taxon>Glossata</taxon>
        <taxon>Ditrysia</taxon>
        <taxon>Pyraloidea</taxon>
        <taxon>Crambidae</taxon>
        <taxon>Crambinae</taxon>
        <taxon>Chilo</taxon>
    </lineage>
</organism>
<dbReference type="Gene3D" id="1.20.1280.50">
    <property type="match status" value="1"/>
</dbReference>
<sequence length="404" mass="47584">MFGIESLPLETLVEILKKTDGITVGRCRRVCKAWKECIDGTDLLWFEICQKEFKYSSKIAKKKSGSERSWYHIYRNLKLWENITNYERNIREFYKFSLHDKNHALEIDHNILPLKDQRGIVLYDMQTLKYIPVAMPEKNCLKIANKDNVTVILLKPGILIQRTVDNPTHMSEAFFKADDFVLTSDLLYFYNNRQVFKCELLTQNLSPNLIIDCEYDIKTIQVDHKTLHIYTDCGKIVNVKRDGITEVKPINCPVEWIRQIKHICPINDRNFVCYSRNLFKIETDQYQHLYLDFPPITALFFYADTVLIGTRAGEILLYRLSSQKRATKPIFEKMATLPEGKFAVQLDICERKSGPVIVASTFFEIYLVEIDFFPQEKEVKPSFPMPKLMMYKRLLRLRDRLKMN</sequence>
<dbReference type="SMART" id="SM00256">
    <property type="entry name" value="FBOX"/>
    <property type="match status" value="1"/>
</dbReference>
<dbReference type="InterPro" id="IPR001810">
    <property type="entry name" value="F-box_dom"/>
</dbReference>
<dbReference type="PROSITE" id="PS50181">
    <property type="entry name" value="FBOX"/>
    <property type="match status" value="1"/>
</dbReference>
<evidence type="ECO:0000313" key="2">
    <source>
        <dbReference type="EMBL" id="CAH0403747.1"/>
    </source>
</evidence>
<accession>A0ABN8B3N1</accession>
<evidence type="ECO:0000259" key="1">
    <source>
        <dbReference type="PROSITE" id="PS50181"/>
    </source>
</evidence>
<dbReference type="Pfam" id="PF12937">
    <property type="entry name" value="F-box-like"/>
    <property type="match status" value="1"/>
</dbReference>
<proteinExistence type="predicted"/>
<keyword evidence="3" id="KW-1185">Reference proteome</keyword>
<dbReference type="EMBL" id="OU963918">
    <property type="protein sequence ID" value="CAH0403747.1"/>
    <property type="molecule type" value="Genomic_DNA"/>
</dbReference>
<feature type="domain" description="F-box" evidence="1">
    <location>
        <begin position="1"/>
        <end position="48"/>
    </location>
</feature>
<evidence type="ECO:0000313" key="3">
    <source>
        <dbReference type="Proteomes" id="UP001153292"/>
    </source>
</evidence>
<dbReference type="InterPro" id="IPR036047">
    <property type="entry name" value="F-box-like_dom_sf"/>
</dbReference>
<reference evidence="2" key="1">
    <citation type="submission" date="2021-12" db="EMBL/GenBank/DDBJ databases">
        <authorList>
            <person name="King R."/>
        </authorList>
    </citation>
    <scope>NUCLEOTIDE SEQUENCE</scope>
</reference>
<dbReference type="SUPFAM" id="SSF81383">
    <property type="entry name" value="F-box domain"/>
    <property type="match status" value="1"/>
</dbReference>